<comment type="caution">
    <text evidence="2">The sequence shown here is derived from an EMBL/GenBank/DDBJ whole genome shotgun (WGS) entry which is preliminary data.</text>
</comment>
<gene>
    <name evidence="2" type="ORF">DL546_002157</name>
</gene>
<dbReference type="InterPro" id="IPR056106">
    <property type="entry name" value="DUF7689"/>
</dbReference>
<evidence type="ECO:0000313" key="2">
    <source>
        <dbReference type="EMBL" id="RKU41451.1"/>
    </source>
</evidence>
<keyword evidence="3" id="KW-1185">Reference proteome</keyword>
<dbReference type="AlphaFoldDB" id="A0A420Y0K6"/>
<dbReference type="EMBL" id="QVQW01000074">
    <property type="protein sequence ID" value="RKU41451.1"/>
    <property type="molecule type" value="Genomic_DNA"/>
</dbReference>
<feature type="domain" description="DUF7689" evidence="1">
    <location>
        <begin position="46"/>
        <end position="154"/>
    </location>
</feature>
<dbReference type="Proteomes" id="UP000275385">
    <property type="component" value="Unassembled WGS sequence"/>
</dbReference>
<sequence length="203" mass="22870">MPPSDSMYLALAPAFRSLIYPPRPPTQAEDRHYQVVFPNPGKFYVIGNLSHRYNCLAWAVQVKLLPTGDHYFDAGWDVVGFMARYGYRPTQDADLADIDVWGEWNAMSQRYHIQHYSLKLDGKWTSKLGSLEVVFHERGALVCPGHYGTIIGHFVKCGEPGESTTPPDYTVPYHEHRCRVCTGGGHAEPLVDPVLDMQCKGMT</sequence>
<evidence type="ECO:0000313" key="3">
    <source>
        <dbReference type="Proteomes" id="UP000275385"/>
    </source>
</evidence>
<organism evidence="2 3">
    <name type="scientific">Coniochaeta pulveracea</name>
    <dbReference type="NCBI Taxonomy" id="177199"/>
    <lineage>
        <taxon>Eukaryota</taxon>
        <taxon>Fungi</taxon>
        <taxon>Dikarya</taxon>
        <taxon>Ascomycota</taxon>
        <taxon>Pezizomycotina</taxon>
        <taxon>Sordariomycetes</taxon>
        <taxon>Sordariomycetidae</taxon>
        <taxon>Coniochaetales</taxon>
        <taxon>Coniochaetaceae</taxon>
        <taxon>Coniochaeta</taxon>
    </lineage>
</organism>
<dbReference type="Pfam" id="PF24738">
    <property type="entry name" value="DUF7689"/>
    <property type="match status" value="1"/>
</dbReference>
<name>A0A420Y0K6_9PEZI</name>
<evidence type="ECO:0000259" key="1">
    <source>
        <dbReference type="Pfam" id="PF24738"/>
    </source>
</evidence>
<proteinExistence type="predicted"/>
<accession>A0A420Y0K6</accession>
<protein>
    <recommendedName>
        <fullName evidence="1">DUF7689 domain-containing protein</fullName>
    </recommendedName>
</protein>
<reference evidence="2 3" key="1">
    <citation type="submission" date="2018-08" db="EMBL/GenBank/DDBJ databases">
        <title>Draft genome of the lignicolous fungus Coniochaeta pulveracea.</title>
        <authorList>
            <person name="Borstlap C.J."/>
            <person name="De Witt R.N."/>
            <person name="Botha A."/>
            <person name="Volschenk H."/>
        </authorList>
    </citation>
    <scope>NUCLEOTIDE SEQUENCE [LARGE SCALE GENOMIC DNA]</scope>
    <source>
        <strain evidence="2 3">CAB683</strain>
    </source>
</reference>